<reference evidence="3 4" key="1">
    <citation type="submission" date="2017-05" db="EMBL/GenBank/DDBJ databases">
        <authorList>
            <person name="Song R."/>
            <person name="Chenine A.L."/>
            <person name="Ruprecht R.M."/>
        </authorList>
    </citation>
    <scope>NUCLEOTIDE SEQUENCE [LARGE SCALE GENOMIC DNA]</scope>
    <source>
        <strain evidence="3 4">CECT 8898</strain>
    </source>
</reference>
<keyword evidence="1" id="KW-0862">Zinc</keyword>
<proteinExistence type="predicted"/>
<protein>
    <recommendedName>
        <fullName evidence="2">SWIM-type domain-containing protein</fullName>
    </recommendedName>
</protein>
<dbReference type="RefSeq" id="WP_141194844.1">
    <property type="nucleotide sequence ID" value="NZ_FXYF01000006.1"/>
</dbReference>
<dbReference type="InterPro" id="IPR007527">
    <property type="entry name" value="Znf_SWIM"/>
</dbReference>
<name>A0A238KID7_9RHOB</name>
<sequence>MKFVVRSKSSGSEYNVRVYSTEDGPVITCDCSAGENGQYCKHRFALISGDESEVVEAGAPVSEIVKLVAGSRIEAAINAMHKQDAVVKKAQAELKAIKKTVANVMLGRI</sequence>
<gene>
    <name evidence="3" type="ORF">MAA8898_02606</name>
</gene>
<evidence type="ECO:0000259" key="2">
    <source>
        <dbReference type="PROSITE" id="PS50966"/>
    </source>
</evidence>
<evidence type="ECO:0000256" key="1">
    <source>
        <dbReference type="PROSITE-ProRule" id="PRU00325"/>
    </source>
</evidence>
<accession>A0A238KID7</accession>
<dbReference type="GO" id="GO:0008270">
    <property type="term" value="F:zinc ion binding"/>
    <property type="evidence" value="ECO:0007669"/>
    <property type="project" value="UniProtKB-KW"/>
</dbReference>
<keyword evidence="1" id="KW-0479">Metal-binding</keyword>
<feature type="domain" description="SWIM-type" evidence="2">
    <location>
        <begin position="14"/>
        <end position="51"/>
    </location>
</feature>
<dbReference type="Proteomes" id="UP000207598">
    <property type="component" value="Unassembled WGS sequence"/>
</dbReference>
<keyword evidence="1" id="KW-0863">Zinc-finger</keyword>
<keyword evidence="4" id="KW-1185">Reference proteome</keyword>
<dbReference type="OrthoDB" id="7875935at2"/>
<evidence type="ECO:0000313" key="4">
    <source>
        <dbReference type="Proteomes" id="UP000207598"/>
    </source>
</evidence>
<dbReference type="PROSITE" id="PS50966">
    <property type="entry name" value="ZF_SWIM"/>
    <property type="match status" value="1"/>
</dbReference>
<dbReference type="AlphaFoldDB" id="A0A238KID7"/>
<dbReference type="EMBL" id="FXYF01000006">
    <property type="protein sequence ID" value="SMX42437.1"/>
    <property type="molecule type" value="Genomic_DNA"/>
</dbReference>
<evidence type="ECO:0000313" key="3">
    <source>
        <dbReference type="EMBL" id="SMX42437.1"/>
    </source>
</evidence>
<organism evidence="3 4">
    <name type="scientific">Maliponia aquimaris</name>
    <dbReference type="NCBI Taxonomy" id="1673631"/>
    <lineage>
        <taxon>Bacteria</taxon>
        <taxon>Pseudomonadati</taxon>
        <taxon>Pseudomonadota</taxon>
        <taxon>Alphaproteobacteria</taxon>
        <taxon>Rhodobacterales</taxon>
        <taxon>Paracoccaceae</taxon>
        <taxon>Maliponia</taxon>
    </lineage>
</organism>